<reference evidence="4" key="1">
    <citation type="submission" date="2022-12" db="EMBL/GenBank/DDBJ databases">
        <title>Chromosome-level genome assembly of the bean flower thrips Megalurothrips usitatus.</title>
        <authorList>
            <person name="Ma L."/>
            <person name="Liu Q."/>
            <person name="Li H."/>
            <person name="Cai W."/>
        </authorList>
    </citation>
    <scope>NUCLEOTIDE SEQUENCE</scope>
    <source>
        <strain evidence="4">Cailab_2022a</strain>
    </source>
</reference>
<evidence type="ECO:0000256" key="2">
    <source>
        <dbReference type="SAM" id="SignalP"/>
    </source>
</evidence>
<comment type="caution">
    <text evidence="4">The sequence shown here is derived from an EMBL/GenBank/DDBJ whole genome shotgun (WGS) entry which is preliminary data.</text>
</comment>
<accession>A0AAV7X741</accession>
<feature type="signal peptide" evidence="2">
    <location>
        <begin position="1"/>
        <end position="23"/>
    </location>
</feature>
<feature type="domain" description="Peptidase S1" evidence="3">
    <location>
        <begin position="17"/>
        <end position="267"/>
    </location>
</feature>
<evidence type="ECO:0000259" key="3">
    <source>
        <dbReference type="PROSITE" id="PS50240"/>
    </source>
</evidence>
<keyword evidence="2" id="KW-0732">Signal</keyword>
<evidence type="ECO:0000256" key="1">
    <source>
        <dbReference type="ARBA" id="ARBA00023157"/>
    </source>
</evidence>
<dbReference type="EMBL" id="JAPTSV010000013">
    <property type="protein sequence ID" value="KAJ1521739.1"/>
    <property type="molecule type" value="Genomic_DNA"/>
</dbReference>
<dbReference type="GO" id="GO:0006508">
    <property type="term" value="P:proteolysis"/>
    <property type="evidence" value="ECO:0007669"/>
    <property type="project" value="InterPro"/>
</dbReference>
<dbReference type="Pfam" id="PF00089">
    <property type="entry name" value="Trypsin"/>
    <property type="match status" value="1"/>
</dbReference>
<dbReference type="PANTHER" id="PTHR24253">
    <property type="entry name" value="TRANSMEMBRANE PROTEASE SERINE"/>
    <property type="match status" value="1"/>
</dbReference>
<protein>
    <recommendedName>
        <fullName evidence="3">Peptidase S1 domain-containing protein</fullName>
    </recommendedName>
</protein>
<gene>
    <name evidence="4" type="ORF">ONE63_003375</name>
</gene>
<dbReference type="SUPFAM" id="SSF50494">
    <property type="entry name" value="Trypsin-like serine proteases"/>
    <property type="match status" value="1"/>
</dbReference>
<organism evidence="4 5">
    <name type="scientific">Megalurothrips usitatus</name>
    <name type="common">bean blossom thrips</name>
    <dbReference type="NCBI Taxonomy" id="439358"/>
    <lineage>
        <taxon>Eukaryota</taxon>
        <taxon>Metazoa</taxon>
        <taxon>Ecdysozoa</taxon>
        <taxon>Arthropoda</taxon>
        <taxon>Hexapoda</taxon>
        <taxon>Insecta</taxon>
        <taxon>Pterygota</taxon>
        <taxon>Neoptera</taxon>
        <taxon>Paraneoptera</taxon>
        <taxon>Thysanoptera</taxon>
        <taxon>Terebrantia</taxon>
        <taxon>Thripoidea</taxon>
        <taxon>Thripidae</taxon>
        <taxon>Megalurothrips</taxon>
    </lineage>
</organism>
<dbReference type="Proteomes" id="UP001075354">
    <property type="component" value="Chromosome 13"/>
</dbReference>
<keyword evidence="5" id="KW-1185">Reference proteome</keyword>
<evidence type="ECO:0000313" key="4">
    <source>
        <dbReference type="EMBL" id="KAJ1521739.1"/>
    </source>
</evidence>
<proteinExistence type="predicted"/>
<dbReference type="InterPro" id="IPR009003">
    <property type="entry name" value="Peptidase_S1_PA"/>
</dbReference>
<keyword evidence="1" id="KW-1015">Disulfide bond</keyword>
<feature type="chain" id="PRO_5043619629" description="Peptidase S1 domain-containing protein" evidence="2">
    <location>
        <begin position="24"/>
        <end position="268"/>
    </location>
</feature>
<dbReference type="InterPro" id="IPR043504">
    <property type="entry name" value="Peptidase_S1_PA_chymotrypsin"/>
</dbReference>
<dbReference type="Gene3D" id="2.40.10.10">
    <property type="entry name" value="Trypsin-like serine proteases"/>
    <property type="match status" value="1"/>
</dbReference>
<sequence>MAAPASCAVLLALLCCLLGKTSADEACGNSLLDTQQFPWHVLVYKNTTGERHYICGGSLIKPRWAVFAAHCFKGESSPELLGASLGKTVRSWDRVEDGEQHRLVNRIFTNVDKDIKGRQAYDIALVEFDQDADITSSVWPLCIDLKGELTPLQDGDEGIMFGYGYEFDSFDDDPPKDLKRNTIHVVDREKCEKFINGGSRFNGADKFCVDAQRGSVIGFGDSAAGFARQNDGRWYLRGVPSVGVATQSLTFFTNVTAHASWMSKIVDQ</sequence>
<name>A0AAV7X741_9NEOP</name>
<dbReference type="InterPro" id="IPR001254">
    <property type="entry name" value="Trypsin_dom"/>
</dbReference>
<dbReference type="GO" id="GO:0004252">
    <property type="term" value="F:serine-type endopeptidase activity"/>
    <property type="evidence" value="ECO:0007669"/>
    <property type="project" value="InterPro"/>
</dbReference>
<evidence type="ECO:0000313" key="5">
    <source>
        <dbReference type="Proteomes" id="UP001075354"/>
    </source>
</evidence>
<dbReference type="AlphaFoldDB" id="A0AAV7X741"/>
<dbReference type="SMART" id="SM00020">
    <property type="entry name" value="Tryp_SPc"/>
    <property type="match status" value="1"/>
</dbReference>
<dbReference type="PROSITE" id="PS50240">
    <property type="entry name" value="TRYPSIN_DOM"/>
    <property type="match status" value="1"/>
</dbReference>